<dbReference type="Gene3D" id="3.40.50.410">
    <property type="entry name" value="von Willebrand factor, type A domain"/>
    <property type="match status" value="1"/>
</dbReference>
<keyword evidence="4" id="KW-1185">Reference proteome</keyword>
<accession>A0A0M0LCA0</accession>
<dbReference type="PATRIC" id="fig|263475.3.peg.3132"/>
<dbReference type="OrthoDB" id="2370292at2"/>
<dbReference type="InterPro" id="IPR002035">
    <property type="entry name" value="VWF_A"/>
</dbReference>
<evidence type="ECO:0000256" key="1">
    <source>
        <dbReference type="SAM" id="MobiDB-lite"/>
    </source>
</evidence>
<dbReference type="EMBL" id="LILB01000005">
    <property type="protein sequence ID" value="KOO48690.1"/>
    <property type="molecule type" value="Genomic_DNA"/>
</dbReference>
<evidence type="ECO:0000259" key="2">
    <source>
        <dbReference type="SMART" id="SM00327"/>
    </source>
</evidence>
<evidence type="ECO:0000313" key="3">
    <source>
        <dbReference type="EMBL" id="KOO48690.1"/>
    </source>
</evidence>
<dbReference type="InterPro" id="IPR051928">
    <property type="entry name" value="NorD/CobT"/>
</dbReference>
<dbReference type="SMART" id="SM00327">
    <property type="entry name" value="VWA"/>
    <property type="match status" value="1"/>
</dbReference>
<dbReference type="GeneID" id="301136361"/>
<name>A0A0M0LCA0_9BACL</name>
<reference evidence="4" key="1">
    <citation type="submission" date="2015-08" db="EMBL/GenBank/DDBJ databases">
        <title>Fjat-10028 dsm 16317.</title>
        <authorList>
            <person name="Liu B."/>
            <person name="Wang J."/>
            <person name="Zhu Y."/>
            <person name="Liu G."/>
            <person name="Chen Q."/>
            <person name="Chen Z."/>
            <person name="Lan J."/>
            <person name="Che J."/>
            <person name="Ge C."/>
            <person name="Shi H."/>
            <person name="Pan Z."/>
            <person name="Liu X."/>
        </authorList>
    </citation>
    <scope>NUCLEOTIDE SEQUENCE [LARGE SCALE GENOMIC DNA]</scope>
    <source>
        <strain evidence="4">DSM 16317</strain>
    </source>
</reference>
<evidence type="ECO:0000313" key="4">
    <source>
        <dbReference type="Proteomes" id="UP000036867"/>
    </source>
</evidence>
<dbReference type="RefSeq" id="WP_053416872.1">
    <property type="nucleotide sequence ID" value="NZ_LILB01000005.1"/>
</dbReference>
<dbReference type="CDD" id="cd01454">
    <property type="entry name" value="vWA_norD_type"/>
    <property type="match status" value="1"/>
</dbReference>
<dbReference type="InterPro" id="IPR036465">
    <property type="entry name" value="vWFA_dom_sf"/>
</dbReference>
<dbReference type="Proteomes" id="UP000036867">
    <property type="component" value="Unassembled WGS sequence"/>
</dbReference>
<feature type="domain" description="VWFA" evidence="2">
    <location>
        <begin position="435"/>
        <end position="621"/>
    </location>
</feature>
<gene>
    <name evidence="3" type="ORF">AMD00_09620</name>
</gene>
<feature type="region of interest" description="Disordered" evidence="1">
    <location>
        <begin position="309"/>
        <end position="337"/>
    </location>
</feature>
<sequence>MSQMNRFIQFNNEQINARQMLHYEQLTRALSHAPYLSLTERQVLELRPKEQALSISVFWRHRDRAIMHAGRLSDIYLLAAGFWRYFSVEPFLELLEDLQGEPNAHLFEQLVLMAEEFRLMDAVEKERPGTGEAFNVRRRVYLEFHKQQLQVNLQKGFLADATLNYLFVMAHEGSMQLDTSSMPDFFELLQFTWQSLYDTRSTEDSIEVVYRVMAMIAEHMEKDLMHTYYAIMDSIAEAAKFNEHKGVTEQEQGNKEEAKETIEELFRTWHRESQSDDGVHMRYELEHGNEGKAMSTEAEEGREGAEISEVGIGGAQDQKDSVQQDDTDDVKKLPPEKKRAGKYFGEEHRNVVYEERRIETVRETGSMDDLVTWRTTQEPYVKALMAEFRKRMAQKEIARRDHLTKGRLSSKLTTFLIDERPKPFYKKNSPAKPLDAVFGLLVDGSASMIDKMDETKQAVLLFHDVLRKMGITHEIVSFYEDAYEATEEKQPNTFEWVHKLEDGAKDSGSAIMALEAHEDNRDGFAIRWMTKRLAARDEKHRFLLVFSDGEPSAFGYAQNGIVDTAEAVMDAEKKGIHVMHLFLNTDMPSEEQLQLFRMIYGPQSVAADSVEKFTDVTLRLLRKMIGLVIQSG</sequence>
<dbReference type="PANTHER" id="PTHR41248">
    <property type="entry name" value="NORD PROTEIN"/>
    <property type="match status" value="1"/>
</dbReference>
<dbReference type="SUPFAM" id="SSF53300">
    <property type="entry name" value="vWA-like"/>
    <property type="match status" value="1"/>
</dbReference>
<comment type="caution">
    <text evidence="3">The sequence shown here is derived from an EMBL/GenBank/DDBJ whole genome shotgun (WGS) entry which is preliminary data.</text>
</comment>
<protein>
    <recommendedName>
        <fullName evidence="2">VWFA domain-containing protein</fullName>
    </recommendedName>
</protein>
<organism evidence="3 4">
    <name type="scientific">Viridibacillus arvi</name>
    <dbReference type="NCBI Taxonomy" id="263475"/>
    <lineage>
        <taxon>Bacteria</taxon>
        <taxon>Bacillati</taxon>
        <taxon>Bacillota</taxon>
        <taxon>Bacilli</taxon>
        <taxon>Bacillales</taxon>
        <taxon>Caryophanaceae</taxon>
        <taxon>Viridibacillus</taxon>
    </lineage>
</organism>
<dbReference type="AlphaFoldDB" id="A0A0M0LCA0"/>
<proteinExistence type="predicted"/>
<dbReference type="STRING" id="263475.AMD00_09620"/>
<dbReference type="PANTHER" id="PTHR41248:SF1">
    <property type="entry name" value="NORD PROTEIN"/>
    <property type="match status" value="1"/>
</dbReference>